<dbReference type="RefSeq" id="WP_379892370.1">
    <property type="nucleotide sequence ID" value="NZ_CBCSCT010000009.1"/>
</dbReference>
<name>A0ABW1IK83_9BACL</name>
<dbReference type="SFLD" id="SFLDG01129">
    <property type="entry name" value="C1.5:_HAD__Beta-PGM__Phosphata"/>
    <property type="match status" value="1"/>
</dbReference>
<dbReference type="Gene3D" id="1.20.120.710">
    <property type="entry name" value="Haloacid dehalogenase hydrolase-like domain"/>
    <property type="match status" value="1"/>
</dbReference>
<comment type="caution">
    <text evidence="4">The sequence shown here is derived from an EMBL/GenBank/DDBJ whole genome shotgun (WGS) entry which is preliminary data.</text>
</comment>
<dbReference type="PANTHER" id="PTHR46470">
    <property type="entry name" value="N-ACYLNEURAMINATE-9-PHOSPHATASE"/>
    <property type="match status" value="1"/>
</dbReference>
<dbReference type="Gene3D" id="3.40.50.1000">
    <property type="entry name" value="HAD superfamily/HAD-like"/>
    <property type="match status" value="1"/>
</dbReference>
<evidence type="ECO:0000313" key="5">
    <source>
        <dbReference type="Proteomes" id="UP001596250"/>
    </source>
</evidence>
<keyword evidence="2 4" id="KW-0378">Hydrolase</keyword>
<dbReference type="Pfam" id="PF00702">
    <property type="entry name" value="Hydrolase"/>
    <property type="match status" value="1"/>
</dbReference>
<evidence type="ECO:0000256" key="1">
    <source>
        <dbReference type="ARBA" id="ARBA00001946"/>
    </source>
</evidence>
<dbReference type="SFLD" id="SFLDS00003">
    <property type="entry name" value="Haloacid_Dehalogenase"/>
    <property type="match status" value="1"/>
</dbReference>
<gene>
    <name evidence="4" type="ORF">ACFPXP_03420</name>
</gene>
<dbReference type="InterPro" id="IPR051400">
    <property type="entry name" value="HAD-like_hydrolase"/>
</dbReference>
<dbReference type="InterPro" id="IPR006439">
    <property type="entry name" value="HAD-SF_hydro_IA"/>
</dbReference>
<dbReference type="CDD" id="cd01427">
    <property type="entry name" value="HAD_like"/>
    <property type="match status" value="1"/>
</dbReference>
<dbReference type="InterPro" id="IPR036412">
    <property type="entry name" value="HAD-like_sf"/>
</dbReference>
<dbReference type="NCBIfam" id="TIGR01549">
    <property type="entry name" value="HAD-SF-IA-v1"/>
    <property type="match status" value="1"/>
</dbReference>
<protein>
    <submittedName>
        <fullName evidence="4">HAD family hydrolase</fullName>
        <ecNumber evidence="4">3.1.3.-</ecNumber>
    </submittedName>
</protein>
<evidence type="ECO:0000256" key="3">
    <source>
        <dbReference type="ARBA" id="ARBA00022842"/>
    </source>
</evidence>
<sequence>MYSSYIFDLYGTIIDIQTSDDDLAVWEDLSIYLSYNECDYSPIQLRLHIEQAKQEQLLRHEEEGKVEVADYDMEACFQTLQNRDGHQIETSLAASCTKLYRALTMHRLQVYDGVPELLRTLKQQGKSVYVLCNGQRAFVEPELKLLELYDLFDGIAISSDAGCAKPDPRFFQYLSQTYGVDLSRALMIGDDHVTDLAGAQAAQVDMCYIDSDDSAQSHPIPEWAKHRIGRGDLKQILELKPA</sequence>
<proteinExistence type="predicted"/>
<dbReference type="PRINTS" id="PR00413">
    <property type="entry name" value="HADHALOGNASE"/>
</dbReference>
<keyword evidence="3" id="KW-0460">Magnesium</keyword>
<evidence type="ECO:0000313" key="4">
    <source>
        <dbReference type="EMBL" id="MFC5985486.1"/>
    </source>
</evidence>
<dbReference type="EMBL" id="JBHSQV010000027">
    <property type="protein sequence ID" value="MFC5985486.1"/>
    <property type="molecule type" value="Genomic_DNA"/>
</dbReference>
<evidence type="ECO:0000256" key="2">
    <source>
        <dbReference type="ARBA" id="ARBA00022801"/>
    </source>
</evidence>
<comment type="cofactor">
    <cofactor evidence="1">
        <name>Mg(2+)</name>
        <dbReference type="ChEBI" id="CHEBI:18420"/>
    </cofactor>
</comment>
<reference evidence="5" key="1">
    <citation type="journal article" date="2019" name="Int. J. Syst. Evol. Microbiol.">
        <title>The Global Catalogue of Microorganisms (GCM) 10K type strain sequencing project: providing services to taxonomists for standard genome sequencing and annotation.</title>
        <authorList>
            <consortium name="The Broad Institute Genomics Platform"/>
            <consortium name="The Broad Institute Genome Sequencing Center for Infectious Disease"/>
            <person name="Wu L."/>
            <person name="Ma J."/>
        </authorList>
    </citation>
    <scope>NUCLEOTIDE SEQUENCE [LARGE SCALE GENOMIC DNA]</scope>
    <source>
        <strain evidence="5">CCM 8749</strain>
    </source>
</reference>
<dbReference type="SUPFAM" id="SSF56784">
    <property type="entry name" value="HAD-like"/>
    <property type="match status" value="1"/>
</dbReference>
<organism evidence="4 5">
    <name type="scientific">Marinicrinis lubricantis</name>
    <dbReference type="NCBI Taxonomy" id="2086470"/>
    <lineage>
        <taxon>Bacteria</taxon>
        <taxon>Bacillati</taxon>
        <taxon>Bacillota</taxon>
        <taxon>Bacilli</taxon>
        <taxon>Bacillales</taxon>
        <taxon>Paenibacillaceae</taxon>
    </lineage>
</organism>
<dbReference type="EC" id="3.1.3.-" evidence="4"/>
<dbReference type="InterPro" id="IPR023214">
    <property type="entry name" value="HAD_sf"/>
</dbReference>
<keyword evidence="5" id="KW-1185">Reference proteome</keyword>
<dbReference type="Proteomes" id="UP001596250">
    <property type="component" value="Unassembled WGS sequence"/>
</dbReference>
<accession>A0ABW1IK83</accession>
<dbReference type="NCBIfam" id="TIGR01509">
    <property type="entry name" value="HAD-SF-IA-v3"/>
    <property type="match status" value="1"/>
</dbReference>
<dbReference type="PANTHER" id="PTHR46470:SF3">
    <property type="entry name" value="N-ACYLNEURAMINATE-9-PHOSPHATASE"/>
    <property type="match status" value="1"/>
</dbReference>
<dbReference type="GO" id="GO:0016787">
    <property type="term" value="F:hydrolase activity"/>
    <property type="evidence" value="ECO:0007669"/>
    <property type="project" value="UniProtKB-KW"/>
</dbReference>